<dbReference type="InterPro" id="IPR050428">
    <property type="entry name" value="TCS_sensor_his_kinase"/>
</dbReference>
<organism evidence="9 10">
    <name type="scientific">Actinacidiphila oryziradicis</name>
    <dbReference type="NCBI Taxonomy" id="2571141"/>
    <lineage>
        <taxon>Bacteria</taxon>
        <taxon>Bacillati</taxon>
        <taxon>Actinomycetota</taxon>
        <taxon>Actinomycetes</taxon>
        <taxon>Kitasatosporales</taxon>
        <taxon>Streptomycetaceae</taxon>
        <taxon>Actinacidiphila</taxon>
    </lineage>
</organism>
<dbReference type="GO" id="GO:0005886">
    <property type="term" value="C:plasma membrane"/>
    <property type="evidence" value="ECO:0007669"/>
    <property type="project" value="TreeGrafter"/>
</dbReference>
<evidence type="ECO:0000259" key="8">
    <source>
        <dbReference type="PROSITE" id="PS50906"/>
    </source>
</evidence>
<proteinExistence type="predicted"/>
<reference evidence="9 10" key="1">
    <citation type="submission" date="2019-04" db="EMBL/GenBank/DDBJ databases">
        <title>Streptomyces oryziradicis sp. nov., a novel actinomycete isolated from rhizosphere soil of rice (Oryza sativa L.).</title>
        <authorList>
            <person name="Li C."/>
        </authorList>
    </citation>
    <scope>NUCLEOTIDE SEQUENCE [LARGE SCALE GENOMIC DNA]</scope>
    <source>
        <strain evidence="9 10">NEAU-C40</strain>
    </source>
</reference>
<dbReference type="PANTHER" id="PTHR45436:SF5">
    <property type="entry name" value="SENSOR HISTIDINE KINASE TRCS"/>
    <property type="match status" value="1"/>
</dbReference>
<evidence type="ECO:0000256" key="6">
    <source>
        <dbReference type="SAM" id="MobiDB-lite"/>
    </source>
</evidence>
<feature type="transmembrane region" description="Helical" evidence="7">
    <location>
        <begin position="45"/>
        <end position="68"/>
    </location>
</feature>
<dbReference type="InterPro" id="IPR013587">
    <property type="entry name" value="Nitrate/nitrite_sensing"/>
</dbReference>
<keyword evidence="10" id="KW-1185">Reference proteome</keyword>
<protein>
    <recommendedName>
        <fullName evidence="2">histidine kinase</fullName>
        <ecNumber evidence="2">2.7.13.3</ecNumber>
    </recommendedName>
</protein>
<dbReference type="SMART" id="SM00387">
    <property type="entry name" value="HATPase_c"/>
    <property type="match status" value="1"/>
</dbReference>
<feature type="transmembrane region" description="Helical" evidence="7">
    <location>
        <begin position="350"/>
        <end position="373"/>
    </location>
</feature>
<keyword evidence="5" id="KW-0418">Kinase</keyword>
<feature type="domain" description="NIT" evidence="8">
    <location>
        <begin position="92"/>
        <end position="346"/>
    </location>
</feature>
<dbReference type="GO" id="GO:0000160">
    <property type="term" value="P:phosphorelay signal transduction system"/>
    <property type="evidence" value="ECO:0007669"/>
    <property type="project" value="TreeGrafter"/>
</dbReference>
<keyword evidence="7" id="KW-0472">Membrane</keyword>
<dbReference type="InterPro" id="IPR036890">
    <property type="entry name" value="HATPase_C_sf"/>
</dbReference>
<keyword evidence="4" id="KW-0808">Transferase</keyword>
<keyword evidence="7" id="KW-0812">Transmembrane</keyword>
<evidence type="ECO:0000256" key="7">
    <source>
        <dbReference type="SAM" id="Phobius"/>
    </source>
</evidence>
<gene>
    <name evidence="9" type="ORF">FCI23_07990</name>
</gene>
<dbReference type="SUPFAM" id="SSF55874">
    <property type="entry name" value="ATPase domain of HSP90 chaperone/DNA topoisomerase II/histidine kinase"/>
    <property type="match status" value="1"/>
</dbReference>
<dbReference type="InterPro" id="IPR003594">
    <property type="entry name" value="HATPase_dom"/>
</dbReference>
<dbReference type="OrthoDB" id="4652229at2"/>
<dbReference type="RefSeq" id="WP_136722748.1">
    <property type="nucleotide sequence ID" value="NZ_SUMC01000005.1"/>
</dbReference>
<dbReference type="PANTHER" id="PTHR45436">
    <property type="entry name" value="SENSOR HISTIDINE KINASE YKOH"/>
    <property type="match status" value="1"/>
</dbReference>
<comment type="catalytic activity">
    <reaction evidence="1">
        <text>ATP + protein L-histidine = ADP + protein N-phospho-L-histidine.</text>
        <dbReference type="EC" id="2.7.13.3"/>
    </reaction>
</comment>
<dbReference type="EC" id="2.7.13.3" evidence="2"/>
<keyword evidence="3" id="KW-0597">Phosphoprotein</keyword>
<comment type="caution">
    <text evidence="9">The sequence shown here is derived from an EMBL/GenBank/DDBJ whole genome shotgun (WGS) entry which is preliminary data.</text>
</comment>
<evidence type="ECO:0000313" key="9">
    <source>
        <dbReference type="EMBL" id="TKA12215.1"/>
    </source>
</evidence>
<accession>A0A4U0T8Y9</accession>
<dbReference type="EMBL" id="SUMC01000005">
    <property type="protein sequence ID" value="TKA12215.1"/>
    <property type="molecule type" value="Genomic_DNA"/>
</dbReference>
<dbReference type="PROSITE" id="PS50906">
    <property type="entry name" value="NIT"/>
    <property type="match status" value="1"/>
</dbReference>
<feature type="region of interest" description="Disordered" evidence="6">
    <location>
        <begin position="674"/>
        <end position="825"/>
    </location>
</feature>
<dbReference type="GO" id="GO:0004673">
    <property type="term" value="F:protein histidine kinase activity"/>
    <property type="evidence" value="ECO:0007669"/>
    <property type="project" value="UniProtKB-EC"/>
</dbReference>
<dbReference type="AlphaFoldDB" id="A0A4U0T8Y9"/>
<dbReference type="InterPro" id="IPR010910">
    <property type="entry name" value="Nitrate/nitrite_sensing_bac"/>
</dbReference>
<feature type="compositionally biased region" description="Low complexity" evidence="6">
    <location>
        <begin position="729"/>
        <end position="747"/>
    </location>
</feature>
<keyword evidence="7" id="KW-1133">Transmembrane helix</keyword>
<evidence type="ECO:0000313" key="10">
    <source>
        <dbReference type="Proteomes" id="UP000305778"/>
    </source>
</evidence>
<evidence type="ECO:0000256" key="3">
    <source>
        <dbReference type="ARBA" id="ARBA00022553"/>
    </source>
</evidence>
<name>A0A4U0T8Y9_9ACTN</name>
<dbReference type="Gene3D" id="3.30.565.10">
    <property type="entry name" value="Histidine kinase-like ATPase, C-terminal domain"/>
    <property type="match status" value="1"/>
</dbReference>
<evidence type="ECO:0000256" key="4">
    <source>
        <dbReference type="ARBA" id="ARBA00022679"/>
    </source>
</evidence>
<dbReference type="Pfam" id="PF02518">
    <property type="entry name" value="HATPase_c"/>
    <property type="match status" value="1"/>
</dbReference>
<sequence length="825" mass="89899">MGEESVLHVTGWGRIGRRRTAAVRDGGSPGTASGRPRIPVGARRLPLRTALIIVVLVPSVALTALWGLGTYQLATQWQKEKVQRDLGEIVGIPAGFLFSGLEQERRLTAEALADPGTPSREKLAKQRAVTDRAVSAFRSLATLNTANGQTGLANAIAGTERSLGPLAQQRRAVDAGSSSEQKAFDYYSGALQSNLSVFSALSRGANGEVTGLAETLVDLFGGIDMIGREDALLARGRQAGHLTSNTYDLLLDAVGTQEYLTQSRVAANLTGNESDLYARLTTSKAWQSKVALEQRLVTDRSSNGSNEVADHQVRAEWRSSVDTVTQQLLQLVQLRIDKVVKTGTSNVDRLFVFLISVSAVGLLAVGLVIVTSWRLTAILRRRILDLREDAQKLQERLPDVVARLERGEDVDVDAEVRLVEPTPDELGELGHALNLASRSAVFTAVRQAEQHRGFERLLQRIARRTQILIGLQLKKLDELERKHEDPEVLEGLFDLDHLTARLRRYEENLVILGGGQPQRRWRKPVRLLDVLRAAQGEVQDYRRISIEVEDEPWVTERAVGPLVHILAELMENAAAFSKPPTPVEVRAAMVSRGFAVEIEDRGLGMEPEQYAAANALMQSPPQLDVMTHADDVRLGLYVVARLSASLGLRVELRPSAFGGTRVIVLLPEPLVVDRPRPVPGPAALPEEVPRDPAGPQPHPLDGTDGPRPPHEDGQLPTRSRGRAMADVTAPAGSPDRSDAAASSDSQPLPQRVRQASLVTELRAPADSGEQTDQETWAVRDLPSRSGATIGAFQRQSRRTRPVDDAFQPPANGSPEPSSRTTEDRG</sequence>
<evidence type="ECO:0000256" key="5">
    <source>
        <dbReference type="ARBA" id="ARBA00022777"/>
    </source>
</evidence>
<dbReference type="Proteomes" id="UP000305778">
    <property type="component" value="Unassembled WGS sequence"/>
</dbReference>
<dbReference type="Pfam" id="PF08376">
    <property type="entry name" value="NIT"/>
    <property type="match status" value="1"/>
</dbReference>
<evidence type="ECO:0000256" key="1">
    <source>
        <dbReference type="ARBA" id="ARBA00000085"/>
    </source>
</evidence>
<evidence type="ECO:0000256" key="2">
    <source>
        <dbReference type="ARBA" id="ARBA00012438"/>
    </source>
</evidence>